<accession>A0A9P9WV09</accession>
<feature type="region of interest" description="Disordered" evidence="1">
    <location>
        <begin position="79"/>
        <end position="127"/>
    </location>
</feature>
<dbReference type="Proteomes" id="UP000829685">
    <property type="component" value="Unassembled WGS sequence"/>
</dbReference>
<dbReference type="AlphaFoldDB" id="A0A9P9WV09"/>
<organism evidence="2 3">
    <name type="scientific">Neoarthrinium moseri</name>
    <dbReference type="NCBI Taxonomy" id="1658444"/>
    <lineage>
        <taxon>Eukaryota</taxon>
        <taxon>Fungi</taxon>
        <taxon>Dikarya</taxon>
        <taxon>Ascomycota</taxon>
        <taxon>Pezizomycotina</taxon>
        <taxon>Sordariomycetes</taxon>
        <taxon>Xylariomycetidae</taxon>
        <taxon>Amphisphaeriales</taxon>
        <taxon>Apiosporaceae</taxon>
        <taxon>Neoarthrinium</taxon>
    </lineage>
</organism>
<gene>
    <name evidence="2" type="ORF">JX265_002532</name>
</gene>
<evidence type="ECO:0000256" key="1">
    <source>
        <dbReference type="SAM" id="MobiDB-lite"/>
    </source>
</evidence>
<proteinExistence type="predicted"/>
<dbReference type="EMBL" id="JAFIMR010000004">
    <property type="protein sequence ID" value="KAI1879578.1"/>
    <property type="molecule type" value="Genomic_DNA"/>
</dbReference>
<keyword evidence="3" id="KW-1185">Reference proteome</keyword>
<feature type="compositionally biased region" description="Basic and acidic residues" evidence="1">
    <location>
        <begin position="186"/>
        <end position="196"/>
    </location>
</feature>
<evidence type="ECO:0000313" key="3">
    <source>
        <dbReference type="Proteomes" id="UP000829685"/>
    </source>
</evidence>
<feature type="region of interest" description="Disordered" evidence="1">
    <location>
        <begin position="165"/>
        <end position="197"/>
    </location>
</feature>
<sequence length="225" mass="24376">MAARELFPGIYIISVPICDGPVFEEFFSAFAEKFLKPTTPSSYRVSPIDTQFGDSTGSTISYNTNHQYYQYGFPASHYKPSHSPREGGTGTTSPCERNADVFTCLSRPDPPVPAPKPPYPNPPFKGREAAYQAGVNSGLDGDRMQQSTILQDEPLPDHSFIPFLPGPARPHTPDLPPSAPVPKQHQAGDKVGESSRKGIANNKPVAQLEVHAFCACCASKALDLD</sequence>
<feature type="compositionally biased region" description="Pro residues" evidence="1">
    <location>
        <begin position="165"/>
        <end position="180"/>
    </location>
</feature>
<comment type="caution">
    <text evidence="2">The sequence shown here is derived from an EMBL/GenBank/DDBJ whole genome shotgun (WGS) entry which is preliminary data.</text>
</comment>
<name>A0A9P9WV09_9PEZI</name>
<evidence type="ECO:0000313" key="2">
    <source>
        <dbReference type="EMBL" id="KAI1879578.1"/>
    </source>
</evidence>
<reference evidence="2" key="1">
    <citation type="submission" date="2021-03" db="EMBL/GenBank/DDBJ databases">
        <title>Revisited historic fungal species revealed as producer of novel bioactive compounds through whole genome sequencing and comparative genomics.</title>
        <authorList>
            <person name="Vignolle G.A."/>
            <person name="Hochenegger N."/>
            <person name="Mach R.L."/>
            <person name="Mach-Aigner A.R."/>
            <person name="Javad Rahimi M."/>
            <person name="Salim K.A."/>
            <person name="Chan C.M."/>
            <person name="Lim L.B.L."/>
            <person name="Cai F."/>
            <person name="Druzhinina I.S."/>
            <person name="U'Ren J.M."/>
            <person name="Derntl C."/>
        </authorList>
    </citation>
    <scope>NUCLEOTIDE SEQUENCE</scope>
    <source>
        <strain evidence="2">TUCIM 5799</strain>
    </source>
</reference>
<protein>
    <submittedName>
        <fullName evidence="2">Uncharacterized protein</fullName>
    </submittedName>
</protein>
<feature type="compositionally biased region" description="Pro residues" evidence="1">
    <location>
        <begin position="108"/>
        <end position="123"/>
    </location>
</feature>